<protein>
    <submittedName>
        <fullName evidence="1">Uncharacterized protein</fullName>
    </submittedName>
</protein>
<comment type="caution">
    <text evidence="1">The sequence shown here is derived from an EMBL/GenBank/DDBJ whole genome shotgun (WGS) entry which is preliminary data.</text>
</comment>
<dbReference type="EMBL" id="CM011695">
    <property type="protein sequence ID" value="TMS03258.1"/>
    <property type="molecule type" value="Genomic_DNA"/>
</dbReference>
<organism evidence="1 2">
    <name type="scientific">Larimichthys crocea</name>
    <name type="common">Large yellow croaker</name>
    <name type="synonym">Pseudosciaena crocea</name>
    <dbReference type="NCBI Taxonomy" id="215358"/>
    <lineage>
        <taxon>Eukaryota</taxon>
        <taxon>Metazoa</taxon>
        <taxon>Chordata</taxon>
        <taxon>Craniata</taxon>
        <taxon>Vertebrata</taxon>
        <taxon>Euteleostomi</taxon>
        <taxon>Actinopterygii</taxon>
        <taxon>Neopterygii</taxon>
        <taxon>Teleostei</taxon>
        <taxon>Neoteleostei</taxon>
        <taxon>Acanthomorphata</taxon>
        <taxon>Eupercaria</taxon>
        <taxon>Sciaenidae</taxon>
        <taxon>Larimichthys</taxon>
    </lineage>
</organism>
<evidence type="ECO:0000313" key="2">
    <source>
        <dbReference type="Proteomes" id="UP000793456"/>
    </source>
</evidence>
<dbReference type="Proteomes" id="UP000793456">
    <property type="component" value="Chromosome XXII"/>
</dbReference>
<accession>A0ACD3Q802</accession>
<keyword evidence="2" id="KW-1185">Reference proteome</keyword>
<evidence type="ECO:0000313" key="1">
    <source>
        <dbReference type="EMBL" id="TMS03258.1"/>
    </source>
</evidence>
<gene>
    <name evidence="1" type="ORF">E3U43_000147</name>
</gene>
<name>A0ACD3Q802_LARCR</name>
<proteinExistence type="predicted"/>
<sequence>MAGPAAKMVGVGEESSSDEDEEALRRCQEAVWETRAEPRTDGASDLQQSKRVVVAAHEHDGNELQVTQGFQTHVAKKLGNLLDSCITEMQTSSRVESANRDDDDDDGGFRLFSTSVPGQTADEPPAPVRRRPAPSSSDSDSEMEMRLKEAAVSIKDLLPSSTFSEELHCSENTKKKKKKEEEESHVVPKNKKDVEEEESNVKKKKKKKRKENGDDCAASPQRNGEQEVKRKKKKKRRRKNFFVTSLS</sequence>
<reference evidence="1" key="1">
    <citation type="submission" date="2018-11" db="EMBL/GenBank/DDBJ databases">
        <title>The sequence and de novo assembly of Larimichthys crocea genome using PacBio and Hi-C technologies.</title>
        <authorList>
            <person name="Xu P."/>
            <person name="Chen B."/>
            <person name="Zhou Z."/>
            <person name="Ke Q."/>
            <person name="Wu Y."/>
            <person name="Bai H."/>
            <person name="Pu F."/>
        </authorList>
    </citation>
    <scope>NUCLEOTIDE SEQUENCE</scope>
    <source>
        <tissue evidence="1">Muscle</tissue>
    </source>
</reference>